<gene>
    <name evidence="1" type="ORF">T440DRAFT_559615</name>
</gene>
<reference evidence="1" key="1">
    <citation type="submission" date="2020-01" db="EMBL/GenBank/DDBJ databases">
        <authorList>
            <consortium name="DOE Joint Genome Institute"/>
            <person name="Haridas S."/>
            <person name="Albert R."/>
            <person name="Binder M."/>
            <person name="Bloem J."/>
            <person name="Labutti K."/>
            <person name="Salamov A."/>
            <person name="Andreopoulos B."/>
            <person name="Baker S.E."/>
            <person name="Barry K."/>
            <person name="Bills G."/>
            <person name="Bluhm B.H."/>
            <person name="Cannon C."/>
            <person name="Castanera R."/>
            <person name="Culley D.E."/>
            <person name="Daum C."/>
            <person name="Ezra D."/>
            <person name="Gonzalez J.B."/>
            <person name="Henrissat B."/>
            <person name="Kuo A."/>
            <person name="Liang C."/>
            <person name="Lipzen A."/>
            <person name="Lutzoni F."/>
            <person name="Magnuson J."/>
            <person name="Mondo S."/>
            <person name="Nolan M."/>
            <person name="Ohm R."/>
            <person name="Pangilinan J."/>
            <person name="Park H.-J."/>
            <person name="Ramirez L."/>
            <person name="Alfaro M."/>
            <person name="Sun H."/>
            <person name="Tritt A."/>
            <person name="Yoshinaga Y."/>
            <person name="Zwiers L.-H."/>
            <person name="Turgeon B.G."/>
            <person name="Goodwin S.B."/>
            <person name="Spatafora J.W."/>
            <person name="Crous P.W."/>
            <person name="Grigoriev I.V."/>
        </authorList>
    </citation>
    <scope>NUCLEOTIDE SEQUENCE</scope>
    <source>
        <strain evidence="1">IPT5</strain>
    </source>
</reference>
<dbReference type="EMBL" id="MU006379">
    <property type="protein sequence ID" value="KAF2844443.1"/>
    <property type="molecule type" value="Genomic_DNA"/>
</dbReference>
<sequence length="210" mass="24560">MPSLLDDPLTKYLWQQVQNMGSYENAAQSFWHHVYTKALFNHRTYAVDYEDPPITEEQGQRKVDQTVRVLSSDWGTLYVLLFHEIKRNEISNAELETVEFQAYTASQSYCKKHNISRVYSQTSVGSRARFFLFSPGSWTPLDGKDLGVWDAYQEFGDRDGEKYIIGQLEKIKREGPTLPTITWVWDPNHNKHFYVTPVFFIFDDGTKIKK</sequence>
<protein>
    <submittedName>
        <fullName evidence="1">Uncharacterized protein</fullName>
    </submittedName>
</protein>
<evidence type="ECO:0000313" key="1">
    <source>
        <dbReference type="EMBL" id="KAF2844443.1"/>
    </source>
</evidence>
<dbReference type="AlphaFoldDB" id="A0A6A7AMZ7"/>
<organism evidence="1 2">
    <name type="scientific">Plenodomus tracheiphilus IPT5</name>
    <dbReference type="NCBI Taxonomy" id="1408161"/>
    <lineage>
        <taxon>Eukaryota</taxon>
        <taxon>Fungi</taxon>
        <taxon>Dikarya</taxon>
        <taxon>Ascomycota</taxon>
        <taxon>Pezizomycotina</taxon>
        <taxon>Dothideomycetes</taxon>
        <taxon>Pleosporomycetidae</taxon>
        <taxon>Pleosporales</taxon>
        <taxon>Pleosporineae</taxon>
        <taxon>Leptosphaeriaceae</taxon>
        <taxon>Plenodomus</taxon>
    </lineage>
</organism>
<keyword evidence="2" id="KW-1185">Reference proteome</keyword>
<name>A0A6A7AMZ7_9PLEO</name>
<dbReference type="OrthoDB" id="3942694at2759"/>
<evidence type="ECO:0000313" key="2">
    <source>
        <dbReference type="Proteomes" id="UP000799423"/>
    </source>
</evidence>
<dbReference type="Proteomes" id="UP000799423">
    <property type="component" value="Unassembled WGS sequence"/>
</dbReference>
<accession>A0A6A7AMZ7</accession>
<proteinExistence type="predicted"/>